<dbReference type="PANTHER" id="PTHR46743">
    <property type="entry name" value="TEICHOIC ACIDS EXPORT ATP-BINDING PROTEIN TAGH"/>
    <property type="match status" value="1"/>
</dbReference>
<dbReference type="Gene3D" id="3.40.50.300">
    <property type="entry name" value="P-loop containing nucleotide triphosphate hydrolases"/>
    <property type="match status" value="1"/>
</dbReference>
<dbReference type="Pfam" id="PF00005">
    <property type="entry name" value="ABC_tran"/>
    <property type="match status" value="1"/>
</dbReference>
<proteinExistence type="inferred from homology"/>
<protein>
    <submittedName>
        <fullName evidence="7">ABC transporter ATP-binding protein</fullName>
    </submittedName>
</protein>
<gene>
    <name evidence="7" type="ORF">QA636_16090</name>
</gene>
<keyword evidence="4 7" id="KW-0067">ATP-binding</keyword>
<sequence>MRRAVAITCEGVSKSFALIDRGNAWRIALGLDGSVARYKALQDVTFDVPKGQFVGILGRNGAGKSTLLRIIGGAYAPDVGRVSVSGAMSALYELGVVASKELTGRQYADRLLMVHGFGTRERSQMIADIHDFSELEDRFDDPVQTYSAGMGARLYFATATAGQYDVYLLDEILSVGDQHFQSKCWRRLRDRLSRGATGILVTHDWAAILRLCETARILEGGKVVFSGPADRAVRQYLYGDQASGEYVAGIAKFKAPPSYPLTIRQGEDFIMRAEAEIFQSSEVFSTFTIERLQPGFGWETSVMSRAPVLVGSAPGHYALEASVPAFPLEQGHYQCRLGLMLVDDTGKRIGLDGYSWLDGTGLALEVVGQAAGSLVLPARWTLQ</sequence>
<evidence type="ECO:0000256" key="2">
    <source>
        <dbReference type="ARBA" id="ARBA00022448"/>
    </source>
</evidence>
<dbReference type="PANTHER" id="PTHR46743:SF2">
    <property type="entry name" value="TEICHOIC ACIDS EXPORT ATP-BINDING PROTEIN TAGH"/>
    <property type="match status" value="1"/>
</dbReference>
<dbReference type="Proteomes" id="UP001221546">
    <property type="component" value="Chromosome"/>
</dbReference>
<dbReference type="InterPro" id="IPR027417">
    <property type="entry name" value="P-loop_NTPase"/>
</dbReference>
<evidence type="ECO:0000256" key="1">
    <source>
        <dbReference type="ARBA" id="ARBA00005417"/>
    </source>
</evidence>
<dbReference type="PROSITE" id="PS50893">
    <property type="entry name" value="ABC_TRANSPORTER_2"/>
    <property type="match status" value="1"/>
</dbReference>
<dbReference type="InterPro" id="IPR003439">
    <property type="entry name" value="ABC_transporter-like_ATP-bd"/>
</dbReference>
<dbReference type="InterPro" id="IPR050683">
    <property type="entry name" value="Bact_Polysacc_Export_ATP-bd"/>
</dbReference>
<comment type="function">
    <text evidence="5">Involved in beta-(1--&gt;2)glucan export. Transmembrane domains (TMD) form a pore in the inner membrane and the ATP-binding domain (NBD) is responsible for energy generation.</text>
</comment>
<evidence type="ECO:0000313" key="8">
    <source>
        <dbReference type="Proteomes" id="UP001221546"/>
    </source>
</evidence>
<accession>A0ABY8JNF1</accession>
<dbReference type="InterPro" id="IPR003593">
    <property type="entry name" value="AAA+_ATPase"/>
</dbReference>
<keyword evidence="8" id="KW-1185">Reference proteome</keyword>
<dbReference type="EMBL" id="CP121646">
    <property type="protein sequence ID" value="WFU66917.1"/>
    <property type="molecule type" value="Genomic_DNA"/>
</dbReference>
<evidence type="ECO:0000256" key="3">
    <source>
        <dbReference type="ARBA" id="ARBA00022741"/>
    </source>
</evidence>
<dbReference type="GO" id="GO:0005524">
    <property type="term" value="F:ATP binding"/>
    <property type="evidence" value="ECO:0007669"/>
    <property type="project" value="UniProtKB-KW"/>
</dbReference>
<dbReference type="InterPro" id="IPR015860">
    <property type="entry name" value="ABC_transpr_TagH-like"/>
</dbReference>
<dbReference type="SMART" id="SM00382">
    <property type="entry name" value="AAA"/>
    <property type="match status" value="1"/>
</dbReference>
<reference evidence="7 8" key="1">
    <citation type="submission" date="2023-04" db="EMBL/GenBank/DDBJ databases">
        <title>Australian commercial rhizobial inoculants.</title>
        <authorList>
            <person name="Kohlmeier M.G."/>
            <person name="O'Hara G.W."/>
            <person name="Colombi E."/>
            <person name="Ramsay J.P."/>
            <person name="Terpolilli J."/>
        </authorList>
    </citation>
    <scope>NUCLEOTIDE SEQUENCE [LARGE SCALE GENOMIC DNA]</scope>
    <source>
        <strain evidence="7 8">CB627</strain>
    </source>
</reference>
<comment type="similarity">
    <text evidence="1">Belongs to the ABC transporter superfamily.</text>
</comment>
<evidence type="ECO:0000256" key="5">
    <source>
        <dbReference type="ARBA" id="ARBA00024722"/>
    </source>
</evidence>
<feature type="domain" description="ABC transporter" evidence="6">
    <location>
        <begin position="19"/>
        <end position="245"/>
    </location>
</feature>
<evidence type="ECO:0000313" key="7">
    <source>
        <dbReference type="EMBL" id="WFU66917.1"/>
    </source>
</evidence>
<dbReference type="RefSeq" id="WP_310885801.1">
    <property type="nucleotide sequence ID" value="NZ_CP121646.1"/>
</dbReference>
<dbReference type="CDD" id="cd03220">
    <property type="entry name" value="ABC_KpsT_Wzt"/>
    <property type="match status" value="1"/>
</dbReference>
<evidence type="ECO:0000256" key="4">
    <source>
        <dbReference type="ARBA" id="ARBA00022840"/>
    </source>
</evidence>
<keyword evidence="2" id="KW-0813">Transport</keyword>
<name>A0ABY8JNF1_9BRAD</name>
<evidence type="ECO:0000259" key="6">
    <source>
        <dbReference type="PROSITE" id="PS50893"/>
    </source>
</evidence>
<keyword evidence="3" id="KW-0547">Nucleotide-binding</keyword>
<dbReference type="SUPFAM" id="SSF52540">
    <property type="entry name" value="P-loop containing nucleoside triphosphate hydrolases"/>
    <property type="match status" value="1"/>
</dbReference>
<organism evidence="7 8">
    <name type="scientific">Bradyrhizobium brasilense</name>
    <dbReference type="NCBI Taxonomy" id="1419277"/>
    <lineage>
        <taxon>Bacteria</taxon>
        <taxon>Pseudomonadati</taxon>
        <taxon>Pseudomonadota</taxon>
        <taxon>Alphaproteobacteria</taxon>
        <taxon>Hyphomicrobiales</taxon>
        <taxon>Nitrobacteraceae</taxon>
        <taxon>Bradyrhizobium</taxon>
    </lineage>
</organism>